<dbReference type="STRING" id="1454001.AW08_02546"/>
<evidence type="ECO:0000313" key="2">
    <source>
        <dbReference type="Proteomes" id="UP000020218"/>
    </source>
</evidence>
<proteinExistence type="predicted"/>
<organism evidence="1 2">
    <name type="scientific">Candidatus Accumulibacter adjunctus</name>
    <dbReference type="NCBI Taxonomy" id="1454001"/>
    <lineage>
        <taxon>Bacteria</taxon>
        <taxon>Pseudomonadati</taxon>
        <taxon>Pseudomonadota</taxon>
        <taxon>Betaproteobacteria</taxon>
        <taxon>Candidatus Accumulibacter</taxon>
    </lineage>
</organism>
<protein>
    <submittedName>
        <fullName evidence="1">Uncharacterized protein</fullName>
    </submittedName>
</protein>
<reference evidence="1" key="1">
    <citation type="submission" date="2014-02" db="EMBL/GenBank/DDBJ databases">
        <title>Expanding our view of genomic diversity in Candidatus Accumulibacter clades.</title>
        <authorList>
            <person name="Skennerton C.T."/>
            <person name="Barr J.J."/>
            <person name="Slater F.R."/>
            <person name="Bond P.L."/>
            <person name="Tyson G.W."/>
        </authorList>
    </citation>
    <scope>NUCLEOTIDE SEQUENCE [LARGE SCALE GENOMIC DNA]</scope>
</reference>
<dbReference type="Proteomes" id="UP000020218">
    <property type="component" value="Unassembled WGS sequence"/>
</dbReference>
<name>A0A011NP87_9PROT</name>
<dbReference type="EMBL" id="JFAX01000015">
    <property type="protein sequence ID" value="EXI66432.1"/>
    <property type="molecule type" value="Genomic_DNA"/>
</dbReference>
<evidence type="ECO:0000313" key="1">
    <source>
        <dbReference type="EMBL" id="EXI66432.1"/>
    </source>
</evidence>
<sequence length="85" mass="9089">MAVDEERRAKAVDLPRETGEVDFADRRQRQRAQVGLHVAPVVGARDVGVVQVEQQAATGACDDFADERGFVTIGGGKLDVGGRVL</sequence>
<gene>
    <name evidence="1" type="ORF">AW08_02546</name>
</gene>
<keyword evidence="2" id="KW-1185">Reference proteome</keyword>
<dbReference type="AlphaFoldDB" id="A0A011NP87"/>
<accession>A0A011NP87</accession>
<comment type="caution">
    <text evidence="1">The sequence shown here is derived from an EMBL/GenBank/DDBJ whole genome shotgun (WGS) entry which is preliminary data.</text>
</comment>